<dbReference type="PANTHER" id="PTHR10237">
    <property type="entry name" value="DEFORMED EPIDERMAL AUTOREGULATORY FACTOR 1 HOMOLOG SUPPRESSIN"/>
    <property type="match status" value="1"/>
</dbReference>
<dbReference type="GO" id="GO:0000981">
    <property type="term" value="F:DNA-binding transcription factor activity, RNA polymerase II-specific"/>
    <property type="evidence" value="ECO:0007669"/>
    <property type="project" value="TreeGrafter"/>
</dbReference>
<accession>A0A8H5C0Y3</accession>
<evidence type="ECO:0000313" key="3">
    <source>
        <dbReference type="Proteomes" id="UP000541558"/>
    </source>
</evidence>
<gene>
    <name evidence="2" type="ORF">D9611_002813</name>
</gene>
<proteinExistence type="predicted"/>
<keyword evidence="3" id="KW-1185">Reference proteome</keyword>
<evidence type="ECO:0000259" key="1">
    <source>
        <dbReference type="Pfam" id="PF14737"/>
    </source>
</evidence>
<dbReference type="OrthoDB" id="432970at2759"/>
<dbReference type="PANTHER" id="PTHR10237:SF15">
    <property type="entry name" value="LD37257P"/>
    <property type="match status" value="1"/>
</dbReference>
<protein>
    <recommendedName>
        <fullName evidence="1">DUF4470 domain-containing protein</fullName>
    </recommendedName>
</protein>
<dbReference type="AlphaFoldDB" id="A0A8H5C0Y3"/>
<comment type="caution">
    <text evidence="2">The sequence shown here is derived from an EMBL/GenBank/DDBJ whole genome shotgun (WGS) entry which is preliminary data.</text>
</comment>
<sequence>MAHPTLWLPKSFFYPIGNTPATSLTEYIPPDVDAKVLVLGCGDPRNTLYTIFSDSKLPFKRALDFTFCDTEPAVLARNILIYTLLYDRADKKTIKKVWKIYLDVFIDKESFDLIVAQCTKLVDLSSSMERWGSHPYGTFVKFCTEDTMVTLRQYWERYLFKDRDAAAAKPAVLKDLKDVYDKKMANSLVMTSGRSAGVMLLEMGTLGTDHFKHYWDEGVTDVEPGEIKRATHVNTTLLYSSSGDTLNIHYGTDPILCFHLAPALAPTEGHPSTPVNNMQEMIVVLKAQFAAWAHAFHNRLNSHSNIQLRFFAGNAMTFCKVLRAVALDGRLETTEYTNTWGNAVINLTPDYQQTSDTRPPVLFSVIETSNLADHIGFLNLLLLTAPLLRRDPSSILFTHSLTGLMDGQNQHTSALSQIGMDLSLLSLLLGLVPERARATYTSQSIVAEAMTAGMTSTTQFFEHNFWRIASLQTLGLVHAFDCEPADLAKTLFRTYHELFADEGRGGYGKMRQTTDHYTRDSFVCVLSAAKAVYTGNWKDVMKHIMHSIETDSHLPIGLQGYQEFCRGLDQAGVYNIVPDPNRFITEYHGHYFEKWPHVPGVVHVGMAVPHGKIARLLDDSKEVVAVPLLCEVTGPDGQNFFASIQPAFGTIEATGEGPNKTVVIHEDPAGWSGTSDMIVHFSSPAWIFGKWPPSRMKISIFMFGMAATERFISKLGVTLCIHSTSFGDSRTTFILRDRPRLASQTISQDSGGPSATAWSPASNSAQRQLVRLKFEASQPASFAIRCPIEESKARASLAEKATRVALAGTARQEF</sequence>
<reference evidence="2 3" key="1">
    <citation type="journal article" date="2020" name="ISME J.">
        <title>Uncovering the hidden diversity of litter-decomposition mechanisms in mushroom-forming fungi.</title>
        <authorList>
            <person name="Floudas D."/>
            <person name="Bentzer J."/>
            <person name="Ahren D."/>
            <person name="Johansson T."/>
            <person name="Persson P."/>
            <person name="Tunlid A."/>
        </authorList>
    </citation>
    <scope>NUCLEOTIDE SEQUENCE [LARGE SCALE GENOMIC DNA]</scope>
    <source>
        <strain evidence="2 3">CBS 175.51</strain>
    </source>
</reference>
<organism evidence="2 3">
    <name type="scientific">Ephemerocybe angulata</name>
    <dbReference type="NCBI Taxonomy" id="980116"/>
    <lineage>
        <taxon>Eukaryota</taxon>
        <taxon>Fungi</taxon>
        <taxon>Dikarya</taxon>
        <taxon>Basidiomycota</taxon>
        <taxon>Agaricomycotina</taxon>
        <taxon>Agaricomycetes</taxon>
        <taxon>Agaricomycetidae</taxon>
        <taxon>Agaricales</taxon>
        <taxon>Agaricineae</taxon>
        <taxon>Psathyrellaceae</taxon>
        <taxon>Ephemerocybe</taxon>
    </lineage>
</organism>
<name>A0A8H5C0Y3_9AGAR</name>
<dbReference type="EMBL" id="JAACJK010000109">
    <property type="protein sequence ID" value="KAF5333140.1"/>
    <property type="molecule type" value="Genomic_DNA"/>
</dbReference>
<dbReference type="GO" id="GO:0005634">
    <property type="term" value="C:nucleus"/>
    <property type="evidence" value="ECO:0007669"/>
    <property type="project" value="TreeGrafter"/>
</dbReference>
<evidence type="ECO:0000313" key="2">
    <source>
        <dbReference type="EMBL" id="KAF5333140.1"/>
    </source>
</evidence>
<dbReference type="InterPro" id="IPR024119">
    <property type="entry name" value="TF_DEAF-1"/>
</dbReference>
<dbReference type="Pfam" id="PF14737">
    <property type="entry name" value="DUF4470"/>
    <property type="match status" value="1"/>
</dbReference>
<feature type="domain" description="DUF4470" evidence="1">
    <location>
        <begin position="15"/>
        <end position="105"/>
    </location>
</feature>
<dbReference type="Proteomes" id="UP000541558">
    <property type="component" value="Unassembled WGS sequence"/>
</dbReference>
<dbReference type="InterPro" id="IPR027974">
    <property type="entry name" value="DUF4470"/>
</dbReference>